<evidence type="ECO:0000256" key="7">
    <source>
        <dbReference type="ARBA" id="ARBA00023268"/>
    </source>
</evidence>
<sequence length="398" mass="45051">MRCTRPPFPSGWSALSIHPANLSLVNTLPVGQSFLWHRHQLADASEEFSRTVDNPPRVVCLRQSPTSIHFTAIHPTEEATTSDRETGLTRDWLQEYFQLSAYPDLPELYDGWRKRDPSFFGVAELGPRAIGVRVLRQDPWECLLAFITSTNNHIPRITSLLHKLSSRFSPALLTLEDPDGSGNETTYHLFPKPQDFPQDGLESQLRELGFGYRANFIASSLSTLRNANENVAEELERWRTLPEEDARAELLRLKGVGRKVADCVMLMCMDHPSLVPVDTHIYGIAARHPLFPARLRKKTMSASLYEDIQTFLSDKWGPLGGWCQAVVFASDIREPTLQRPTPSDKSPTPSNKKLKRERPTPPTAIGPHVKREETEEVEVKRTRTRRNNKEVTESAAAK</sequence>
<dbReference type="GO" id="GO:0034039">
    <property type="term" value="F:8-oxo-7,8-dihydroguanine DNA N-glycosylase activity"/>
    <property type="evidence" value="ECO:0007669"/>
    <property type="project" value="TreeGrafter"/>
</dbReference>
<evidence type="ECO:0000256" key="5">
    <source>
        <dbReference type="ARBA" id="ARBA00023204"/>
    </source>
</evidence>
<dbReference type="SUPFAM" id="SSF48150">
    <property type="entry name" value="DNA-glycosylase"/>
    <property type="match status" value="1"/>
</dbReference>
<evidence type="ECO:0000259" key="11">
    <source>
        <dbReference type="SMART" id="SM00478"/>
    </source>
</evidence>
<evidence type="ECO:0000256" key="6">
    <source>
        <dbReference type="ARBA" id="ARBA00023239"/>
    </source>
</evidence>
<feature type="domain" description="HhH-GPD" evidence="11">
    <location>
        <begin position="148"/>
        <end position="325"/>
    </location>
</feature>
<dbReference type="InterPro" id="IPR011257">
    <property type="entry name" value="DNA_glycosylase"/>
</dbReference>
<reference evidence="12 13" key="1">
    <citation type="journal article" date="2019" name="PLoS Genet.">
        <title>Convergent evolution of linked mating-type loci in basidiomycete fungi.</title>
        <authorList>
            <person name="Sun S."/>
            <person name="Coelho M.A."/>
            <person name="Heitman J."/>
            <person name="Nowrousian M."/>
        </authorList>
    </citation>
    <scope>NUCLEOTIDE SEQUENCE [LARGE SCALE GENOMIC DNA]</scope>
    <source>
        <strain evidence="12 13">CBS 4282</strain>
    </source>
</reference>
<keyword evidence="7" id="KW-0511">Multifunctional enzyme</keyword>
<keyword evidence="13" id="KW-1185">Reference proteome</keyword>
<feature type="compositionally biased region" description="Polar residues" evidence="10">
    <location>
        <begin position="338"/>
        <end position="351"/>
    </location>
</feature>
<dbReference type="GO" id="GO:0140078">
    <property type="term" value="F:class I DNA-(apurinic or apyrimidinic site) endonuclease activity"/>
    <property type="evidence" value="ECO:0007669"/>
    <property type="project" value="UniProtKB-EC"/>
</dbReference>
<dbReference type="SUPFAM" id="SSF55945">
    <property type="entry name" value="TATA-box binding protein-like"/>
    <property type="match status" value="1"/>
</dbReference>
<dbReference type="InterPro" id="IPR003265">
    <property type="entry name" value="HhH-GPD_domain"/>
</dbReference>
<dbReference type="AlphaFoldDB" id="A0A7D8Z3H6"/>
<dbReference type="Gene3D" id="1.10.340.30">
    <property type="entry name" value="Hypothetical protein, domain 2"/>
    <property type="match status" value="1"/>
</dbReference>
<dbReference type="GO" id="GO:0006289">
    <property type="term" value="P:nucleotide-excision repair"/>
    <property type="evidence" value="ECO:0007669"/>
    <property type="project" value="InterPro"/>
</dbReference>
<keyword evidence="3" id="KW-0227">DNA damage</keyword>
<dbReference type="Proteomes" id="UP000473826">
    <property type="component" value="Unassembled WGS sequence"/>
</dbReference>
<comment type="caution">
    <text evidence="12">The sequence shown here is derived from an EMBL/GenBank/DDBJ whole genome shotgun (WGS) entry which is preliminary data.</text>
</comment>
<keyword evidence="8" id="KW-0326">Glycosidase</keyword>
<dbReference type="Pfam" id="PF07934">
    <property type="entry name" value="OGG_N"/>
    <property type="match status" value="1"/>
</dbReference>
<dbReference type="OrthoDB" id="238681at2759"/>
<feature type="region of interest" description="Disordered" evidence="10">
    <location>
        <begin position="334"/>
        <end position="398"/>
    </location>
</feature>
<dbReference type="GO" id="GO:0003684">
    <property type="term" value="F:damaged DNA binding"/>
    <property type="evidence" value="ECO:0007669"/>
    <property type="project" value="InterPro"/>
</dbReference>
<dbReference type="Gene3D" id="1.10.1670.10">
    <property type="entry name" value="Helix-hairpin-Helix base-excision DNA repair enzymes (C-terminal)"/>
    <property type="match status" value="1"/>
</dbReference>
<evidence type="ECO:0000256" key="4">
    <source>
        <dbReference type="ARBA" id="ARBA00022801"/>
    </source>
</evidence>
<accession>A0A7D8Z3H6</accession>
<evidence type="ECO:0000256" key="1">
    <source>
        <dbReference type="ARBA" id="ARBA00010679"/>
    </source>
</evidence>
<dbReference type="EC" id="4.2.99.18" evidence="2"/>
<keyword evidence="4" id="KW-0378">Hydrolase</keyword>
<dbReference type="SMART" id="SM00478">
    <property type="entry name" value="ENDO3c"/>
    <property type="match status" value="1"/>
</dbReference>
<dbReference type="GO" id="GO:0005634">
    <property type="term" value="C:nucleus"/>
    <property type="evidence" value="ECO:0007669"/>
    <property type="project" value="TreeGrafter"/>
</dbReference>
<comment type="catalytic activity">
    <reaction evidence="9">
        <text>2'-deoxyribonucleotide-(2'-deoxyribose 5'-phosphate)-2'-deoxyribonucleotide-DNA = a 3'-end 2'-deoxyribonucleotide-(2,3-dehydro-2,3-deoxyribose 5'-phosphate)-DNA + a 5'-end 5'-phospho-2'-deoxyribonucleoside-DNA + H(+)</text>
        <dbReference type="Rhea" id="RHEA:66592"/>
        <dbReference type="Rhea" id="RHEA-COMP:13180"/>
        <dbReference type="Rhea" id="RHEA-COMP:16897"/>
        <dbReference type="Rhea" id="RHEA-COMP:17067"/>
        <dbReference type="ChEBI" id="CHEBI:15378"/>
        <dbReference type="ChEBI" id="CHEBI:136412"/>
        <dbReference type="ChEBI" id="CHEBI:157695"/>
        <dbReference type="ChEBI" id="CHEBI:167181"/>
        <dbReference type="EC" id="4.2.99.18"/>
    </reaction>
</comment>
<feature type="compositionally biased region" description="Basic and acidic residues" evidence="10">
    <location>
        <begin position="369"/>
        <end position="392"/>
    </location>
</feature>
<evidence type="ECO:0000313" key="13">
    <source>
        <dbReference type="Proteomes" id="UP000473826"/>
    </source>
</evidence>
<evidence type="ECO:0000313" key="12">
    <source>
        <dbReference type="EMBL" id="TXT06069.1"/>
    </source>
</evidence>
<evidence type="ECO:0000256" key="2">
    <source>
        <dbReference type="ARBA" id="ARBA00012720"/>
    </source>
</evidence>
<proteinExistence type="inferred from homology"/>
<keyword evidence="6" id="KW-0456">Lyase</keyword>
<evidence type="ECO:0000256" key="3">
    <source>
        <dbReference type="ARBA" id="ARBA00022763"/>
    </source>
</evidence>
<comment type="similarity">
    <text evidence="1">Belongs to the type-1 OGG1 family.</text>
</comment>
<dbReference type="InterPro" id="IPR023170">
    <property type="entry name" value="HhH_base_excis_C"/>
</dbReference>
<evidence type="ECO:0000256" key="10">
    <source>
        <dbReference type="SAM" id="MobiDB-lite"/>
    </source>
</evidence>
<gene>
    <name evidence="12" type="ORF">VHUM_03542</name>
</gene>
<dbReference type="EMBL" id="QKWK01000010">
    <property type="protein sequence ID" value="TXT06069.1"/>
    <property type="molecule type" value="Genomic_DNA"/>
</dbReference>
<name>A0A7D8Z3H6_VANHU</name>
<organism evidence="12 13">
    <name type="scientific">Vanrija humicola</name>
    <name type="common">Yeast</name>
    <name type="synonym">Cryptococcus humicola</name>
    <dbReference type="NCBI Taxonomy" id="5417"/>
    <lineage>
        <taxon>Eukaryota</taxon>
        <taxon>Fungi</taxon>
        <taxon>Dikarya</taxon>
        <taxon>Basidiomycota</taxon>
        <taxon>Agaricomycotina</taxon>
        <taxon>Tremellomycetes</taxon>
        <taxon>Trichosporonales</taxon>
        <taxon>Trichosporonaceae</taxon>
        <taxon>Vanrija</taxon>
    </lineage>
</organism>
<evidence type="ECO:0000256" key="9">
    <source>
        <dbReference type="ARBA" id="ARBA00044632"/>
    </source>
</evidence>
<evidence type="ECO:0000256" key="8">
    <source>
        <dbReference type="ARBA" id="ARBA00023295"/>
    </source>
</evidence>
<keyword evidence="5" id="KW-0234">DNA repair</keyword>
<dbReference type="Gene3D" id="3.30.310.40">
    <property type="match status" value="1"/>
</dbReference>
<protein>
    <recommendedName>
        <fullName evidence="2">DNA-(apurinic or apyrimidinic site) lyase</fullName>
        <ecNumber evidence="2">4.2.99.18</ecNumber>
    </recommendedName>
</protein>
<dbReference type="PANTHER" id="PTHR10242:SF2">
    <property type="entry name" value="N-GLYCOSYLASE_DNA LYASE"/>
    <property type="match status" value="1"/>
</dbReference>
<dbReference type="GO" id="GO:0006285">
    <property type="term" value="P:base-excision repair, AP site formation"/>
    <property type="evidence" value="ECO:0007669"/>
    <property type="project" value="TreeGrafter"/>
</dbReference>
<dbReference type="PANTHER" id="PTHR10242">
    <property type="entry name" value="8-OXOGUANINE DNA GLYCOSYLASE"/>
    <property type="match status" value="1"/>
</dbReference>
<dbReference type="CDD" id="cd00056">
    <property type="entry name" value="ENDO3c"/>
    <property type="match status" value="1"/>
</dbReference>
<dbReference type="InterPro" id="IPR052054">
    <property type="entry name" value="Oxidative_DNA_repair_enzyme"/>
</dbReference>
<dbReference type="InterPro" id="IPR012904">
    <property type="entry name" value="OGG_N"/>
</dbReference>